<keyword evidence="2" id="KW-1185">Reference proteome</keyword>
<dbReference type="EMBL" id="ADNV01000008">
    <property type="protein sequence ID" value="EFG80046.1"/>
    <property type="molecule type" value="Genomic_DNA"/>
</dbReference>
<sequence length="63" mass="6786">MSGCSCPLATIRSHDVNPGIRQRRQPTLPTSAILIPVRKLLTCCVGGVMHHVKLPAKPDPCIT</sequence>
<gene>
    <name evidence="1" type="ORF">HMPREF0591_0048</name>
</gene>
<reference evidence="1 2" key="1">
    <citation type="submission" date="2010-04" db="EMBL/GenBank/DDBJ databases">
        <authorList>
            <person name="Muzny D."/>
            <person name="Qin X."/>
            <person name="Deng J."/>
            <person name="Jiang H."/>
            <person name="Liu Y."/>
            <person name="Qu J."/>
            <person name="Song X.-Z."/>
            <person name="Zhang L."/>
            <person name="Thornton R."/>
            <person name="Coyle M."/>
            <person name="Francisco L."/>
            <person name="Jackson L."/>
            <person name="Javaid M."/>
            <person name="Korchina V."/>
            <person name="Kovar C."/>
            <person name="Mata R."/>
            <person name="Mathew T."/>
            <person name="Ngo R."/>
            <person name="Nguyen L."/>
            <person name="Nguyen N."/>
            <person name="Okwuonu G."/>
            <person name="Ongeri F."/>
            <person name="Pham C."/>
            <person name="Simmons D."/>
            <person name="Wilczek-Boney K."/>
            <person name="Hale W."/>
            <person name="Jakkamsetti A."/>
            <person name="Pham P."/>
            <person name="Ruth R."/>
            <person name="San Lucas F."/>
            <person name="Warren J."/>
            <person name="Zhang J."/>
            <person name="Zhao Z."/>
            <person name="Zhou C."/>
            <person name="Zhu D."/>
            <person name="Lee S."/>
            <person name="Bess C."/>
            <person name="Blankenburg K."/>
            <person name="Forbes L."/>
            <person name="Fu Q."/>
            <person name="Gubbala S."/>
            <person name="Hirani K."/>
            <person name="Jayaseelan J.C."/>
            <person name="Lara F."/>
            <person name="Munidasa M."/>
            <person name="Palculict T."/>
            <person name="Patil S."/>
            <person name="Pu L.-L."/>
            <person name="Saada N."/>
            <person name="Tang L."/>
            <person name="Weissenberger G."/>
            <person name="Zhu Y."/>
            <person name="Hemphill L."/>
            <person name="Shang Y."/>
            <person name="Youmans B."/>
            <person name="Ayvaz T."/>
            <person name="Ross M."/>
            <person name="Santibanez J."/>
            <person name="Aqrawi P."/>
            <person name="Gross S."/>
            <person name="Joshi V."/>
            <person name="Fowler G."/>
            <person name="Nazareth L."/>
            <person name="Reid J."/>
            <person name="Worley K."/>
            <person name="Petrosino J."/>
            <person name="Highlander S."/>
            <person name="Gibbs R."/>
        </authorList>
    </citation>
    <scope>NUCLEOTIDE SEQUENCE [LARGE SCALE GENOMIC DNA]</scope>
    <source>
        <strain evidence="1 2">ATCC BAA-614</strain>
    </source>
</reference>
<comment type="caution">
    <text evidence="1">The sequence shown here is derived from an EMBL/GenBank/DDBJ whole genome shotgun (WGS) entry which is preliminary data.</text>
</comment>
<evidence type="ECO:0000313" key="2">
    <source>
        <dbReference type="Proteomes" id="UP000003653"/>
    </source>
</evidence>
<name>D5P1K4_9MYCO</name>
<dbReference type="AlphaFoldDB" id="D5P1K4"/>
<dbReference type="HOGENOM" id="CLU_2881075_0_0_11"/>
<dbReference type="Proteomes" id="UP000003653">
    <property type="component" value="Unassembled WGS sequence"/>
</dbReference>
<organism evidence="1 2">
    <name type="scientific">Mycobacterium parascrofulaceum ATCC BAA-614</name>
    <dbReference type="NCBI Taxonomy" id="525368"/>
    <lineage>
        <taxon>Bacteria</taxon>
        <taxon>Bacillati</taxon>
        <taxon>Actinomycetota</taxon>
        <taxon>Actinomycetes</taxon>
        <taxon>Mycobacteriales</taxon>
        <taxon>Mycobacteriaceae</taxon>
        <taxon>Mycobacterium</taxon>
        <taxon>Mycobacterium simiae complex</taxon>
    </lineage>
</organism>
<accession>D5P1K4</accession>
<evidence type="ECO:0000313" key="1">
    <source>
        <dbReference type="EMBL" id="EFG80046.1"/>
    </source>
</evidence>
<protein>
    <submittedName>
        <fullName evidence="1">Uncharacterized protein</fullName>
    </submittedName>
</protein>
<proteinExistence type="predicted"/>